<keyword evidence="12" id="KW-0575">Peroxidase</keyword>
<evidence type="ECO:0000256" key="2">
    <source>
        <dbReference type="ARBA" id="ARBA00022617"/>
    </source>
</evidence>
<evidence type="ECO:0000259" key="11">
    <source>
        <dbReference type="PROSITE" id="PS51007"/>
    </source>
</evidence>
<dbReference type="AlphaFoldDB" id="A0A1W6MWN1"/>
<dbReference type="Gene3D" id="1.10.760.10">
    <property type="entry name" value="Cytochrome c-like domain"/>
    <property type="match status" value="2"/>
</dbReference>
<dbReference type="GO" id="GO:0042597">
    <property type="term" value="C:periplasmic space"/>
    <property type="evidence" value="ECO:0007669"/>
    <property type="project" value="UniProtKB-SubCell"/>
</dbReference>
<dbReference type="GO" id="GO:0020037">
    <property type="term" value="F:heme binding"/>
    <property type="evidence" value="ECO:0007669"/>
    <property type="project" value="InterPro"/>
</dbReference>
<evidence type="ECO:0000256" key="8">
    <source>
        <dbReference type="PIRSR" id="PIRSR000294-1"/>
    </source>
</evidence>
<feature type="binding site" description="covalent" evidence="8">
    <location>
        <position position="74"/>
    </location>
    <ligand>
        <name>heme c</name>
        <dbReference type="ChEBI" id="CHEBI:61717"/>
        <label>1</label>
    </ligand>
</feature>
<gene>
    <name evidence="12" type="ORF">B1812_13935</name>
</gene>
<dbReference type="RefSeq" id="WP_085772120.1">
    <property type="nucleotide sequence ID" value="NZ_AP027149.1"/>
</dbReference>
<dbReference type="Proteomes" id="UP000193978">
    <property type="component" value="Chromosome"/>
</dbReference>
<dbReference type="EMBL" id="CP019948">
    <property type="protein sequence ID" value="ARN81997.1"/>
    <property type="molecule type" value="Genomic_DNA"/>
</dbReference>
<feature type="binding site" description="covalent" evidence="8">
    <location>
        <position position="220"/>
    </location>
    <ligand>
        <name>heme c</name>
        <dbReference type="ChEBI" id="CHEBI:61717"/>
        <label>2</label>
    </ligand>
</feature>
<dbReference type="InterPro" id="IPR009056">
    <property type="entry name" value="Cyt_c-like_dom"/>
</dbReference>
<keyword evidence="3 9" id="KW-0479">Metal-binding</keyword>
<keyword evidence="4 10" id="KW-0732">Signal</keyword>
<evidence type="ECO:0000313" key="13">
    <source>
        <dbReference type="Proteomes" id="UP000193978"/>
    </source>
</evidence>
<evidence type="ECO:0000256" key="4">
    <source>
        <dbReference type="ARBA" id="ARBA00022729"/>
    </source>
</evidence>
<feature type="binding site" description="axial binding residue" evidence="9">
    <location>
        <position position="224"/>
    </location>
    <ligand>
        <name>heme c</name>
        <dbReference type="ChEBI" id="CHEBI:61717"/>
        <label>2</label>
    </ligand>
    <ligandPart>
        <name>Fe</name>
        <dbReference type="ChEBI" id="CHEBI:18248"/>
    </ligandPart>
</feature>
<evidence type="ECO:0000256" key="1">
    <source>
        <dbReference type="ARBA" id="ARBA00004418"/>
    </source>
</evidence>
<keyword evidence="7 9" id="KW-0408">Iron</keyword>
<comment type="cofactor">
    <cofactor evidence="8">
        <name>heme</name>
        <dbReference type="ChEBI" id="CHEBI:30413"/>
    </cofactor>
    <text evidence="8">Binds 2 heme groups.</text>
</comment>
<dbReference type="GO" id="GO:0046872">
    <property type="term" value="F:metal ion binding"/>
    <property type="evidence" value="ECO:0007669"/>
    <property type="project" value="UniProtKB-KW"/>
</dbReference>
<feature type="binding site" description="covalent" evidence="8">
    <location>
        <position position="77"/>
    </location>
    <ligand>
        <name>heme c</name>
        <dbReference type="ChEBI" id="CHEBI:61717"/>
        <label>1</label>
    </ligand>
</feature>
<dbReference type="GO" id="GO:0009055">
    <property type="term" value="F:electron transfer activity"/>
    <property type="evidence" value="ECO:0007669"/>
    <property type="project" value="InterPro"/>
</dbReference>
<dbReference type="KEGG" id="mbry:B1812_13935"/>
<keyword evidence="5" id="KW-0574">Periplasm</keyword>
<dbReference type="InterPro" id="IPR051395">
    <property type="entry name" value="Cytochrome_c_Peroxidase/MauG"/>
</dbReference>
<comment type="subcellular location">
    <subcellularLocation>
        <location evidence="1">Periplasm</location>
    </subcellularLocation>
</comment>
<dbReference type="SUPFAM" id="SSF46626">
    <property type="entry name" value="Cytochrome c"/>
    <property type="match status" value="2"/>
</dbReference>
<dbReference type="PANTHER" id="PTHR30600">
    <property type="entry name" value="CYTOCHROME C PEROXIDASE-RELATED"/>
    <property type="match status" value="1"/>
</dbReference>
<dbReference type="PANTHER" id="PTHR30600:SF7">
    <property type="entry name" value="CYTOCHROME C PEROXIDASE-RELATED"/>
    <property type="match status" value="1"/>
</dbReference>
<evidence type="ECO:0000256" key="5">
    <source>
        <dbReference type="ARBA" id="ARBA00022764"/>
    </source>
</evidence>
<feature type="binding site" description="axial binding residue" evidence="9">
    <location>
        <position position="78"/>
    </location>
    <ligand>
        <name>heme c</name>
        <dbReference type="ChEBI" id="CHEBI:61717"/>
        <label>1</label>
    </ligand>
    <ligandPart>
        <name>Fe</name>
        <dbReference type="ChEBI" id="CHEBI:18248"/>
    </ligandPart>
</feature>
<feature type="domain" description="Cytochrome c" evidence="11">
    <location>
        <begin position="52"/>
        <end position="154"/>
    </location>
</feature>
<reference evidence="12 13" key="1">
    <citation type="submission" date="2017-02" db="EMBL/GenBank/DDBJ databases">
        <authorList>
            <person name="Peterson S.W."/>
        </authorList>
    </citation>
    <scope>NUCLEOTIDE SEQUENCE [LARGE SCALE GENOMIC DNA]</scope>
    <source>
        <strain evidence="12 13">S285</strain>
    </source>
</reference>
<feature type="signal peptide" evidence="10">
    <location>
        <begin position="1"/>
        <end position="27"/>
    </location>
</feature>
<organism evidence="12 13">
    <name type="scientific">Methylocystis bryophila</name>
    <dbReference type="NCBI Taxonomy" id="655015"/>
    <lineage>
        <taxon>Bacteria</taxon>
        <taxon>Pseudomonadati</taxon>
        <taxon>Pseudomonadota</taxon>
        <taxon>Alphaproteobacteria</taxon>
        <taxon>Hyphomicrobiales</taxon>
        <taxon>Methylocystaceae</taxon>
        <taxon>Methylocystis</taxon>
    </lineage>
</organism>
<keyword evidence="6" id="KW-0560">Oxidoreductase</keyword>
<feature type="chain" id="PRO_5012551939" evidence="10">
    <location>
        <begin position="28"/>
        <end position="342"/>
    </location>
</feature>
<evidence type="ECO:0000313" key="12">
    <source>
        <dbReference type="EMBL" id="ARN81997.1"/>
    </source>
</evidence>
<feature type="binding site" description="axial binding residue" evidence="9">
    <location>
        <position position="299"/>
    </location>
    <ligand>
        <name>heme c</name>
        <dbReference type="ChEBI" id="CHEBI:61717"/>
        <label>2</label>
    </ligand>
    <ligandPart>
        <name>Fe</name>
        <dbReference type="ChEBI" id="CHEBI:18248"/>
    </ligandPart>
</feature>
<feature type="domain" description="Cytochrome c" evidence="11">
    <location>
        <begin position="206"/>
        <end position="324"/>
    </location>
</feature>
<comment type="PTM">
    <text evidence="8">Binds 2 heme groups per subunit.</text>
</comment>
<protein>
    <submittedName>
        <fullName evidence="12">Cytochrome-c peroxidase</fullName>
    </submittedName>
</protein>
<proteinExistence type="predicted"/>
<dbReference type="Pfam" id="PF03150">
    <property type="entry name" value="CCP_MauG"/>
    <property type="match status" value="1"/>
</dbReference>
<feature type="binding site" description="covalent" evidence="8">
    <location>
        <position position="223"/>
    </location>
    <ligand>
        <name>heme c</name>
        <dbReference type="ChEBI" id="CHEBI:61717"/>
        <label>2</label>
    </ligand>
</feature>
<dbReference type="STRING" id="655015.B1812_13935"/>
<sequence>MRKLLGAGGFAALAALGCMGGAQSAPAKSLVEEAKGHFQPLPSLPTGAAAGLRAELGRRLFYENRVSADGNVSCGHCHQADLAATDGLPKAIGVNGKENPRNAPSIFNASLNFKQHWRGDRESLEEQAEKSPTGAVSYGNPDFAAVVAKLKAVPGYADLFAQAFPGEGDPINQKNWGVAIAAFERTLLTPSRFDAFLKGDAKALTPKEQAGLQKFISLGCVSCHNGPLLGGNSFQKFGVQEDYWKETGSPKPDKGRFDVTKSDADLYVFKVPQLRNVEKTAPYFHDGSVAELPKAVKIMGKVQLGEELKDEDVAAIVAFLDSLTGPVPANYPPLPSLPDAPK</sequence>
<keyword evidence="13" id="KW-1185">Reference proteome</keyword>
<keyword evidence="2 8" id="KW-0349">Heme</keyword>
<dbReference type="InterPro" id="IPR004852">
    <property type="entry name" value="Di-haem_cyt_c_peroxidsae"/>
</dbReference>
<evidence type="ECO:0000256" key="7">
    <source>
        <dbReference type="ARBA" id="ARBA00023004"/>
    </source>
</evidence>
<name>A0A1W6MWN1_9HYPH</name>
<dbReference type="InterPro" id="IPR036909">
    <property type="entry name" value="Cyt_c-like_dom_sf"/>
</dbReference>
<evidence type="ECO:0000256" key="9">
    <source>
        <dbReference type="PIRSR" id="PIRSR000294-2"/>
    </source>
</evidence>
<dbReference type="Pfam" id="PF00034">
    <property type="entry name" value="Cytochrom_C"/>
    <property type="match status" value="1"/>
</dbReference>
<dbReference type="InterPro" id="IPR026259">
    <property type="entry name" value="MauG/Cytc_peroxidase"/>
</dbReference>
<evidence type="ECO:0000256" key="6">
    <source>
        <dbReference type="ARBA" id="ARBA00023002"/>
    </source>
</evidence>
<dbReference type="PROSITE" id="PS51007">
    <property type="entry name" value="CYTC"/>
    <property type="match status" value="2"/>
</dbReference>
<dbReference type="PROSITE" id="PS51257">
    <property type="entry name" value="PROKAR_LIPOPROTEIN"/>
    <property type="match status" value="1"/>
</dbReference>
<accession>A0A1W6MWN1</accession>
<evidence type="ECO:0000256" key="10">
    <source>
        <dbReference type="SAM" id="SignalP"/>
    </source>
</evidence>
<evidence type="ECO:0000256" key="3">
    <source>
        <dbReference type="ARBA" id="ARBA00022723"/>
    </source>
</evidence>
<dbReference type="GO" id="GO:0004130">
    <property type="term" value="F:cytochrome-c peroxidase activity"/>
    <property type="evidence" value="ECO:0007669"/>
    <property type="project" value="TreeGrafter"/>
</dbReference>
<dbReference type="PIRSF" id="PIRSF000294">
    <property type="entry name" value="Cytochrome-c_peroxidase"/>
    <property type="match status" value="1"/>
</dbReference>